<evidence type="ECO:0000259" key="5">
    <source>
        <dbReference type="Pfam" id="PF03024"/>
    </source>
</evidence>
<keyword evidence="7" id="KW-1185">Reference proteome</keyword>
<evidence type="ECO:0000313" key="6">
    <source>
        <dbReference type="EMBL" id="NWS50671.1"/>
    </source>
</evidence>
<gene>
    <name evidence="6" type="primary">Folr1_1</name>
    <name evidence="6" type="ORF">PROATE_R09895</name>
</gene>
<comment type="similarity">
    <text evidence="1">Belongs to the folate receptor family.</text>
</comment>
<feature type="non-terminal residue" evidence="6">
    <location>
        <position position="1"/>
    </location>
</feature>
<feature type="domain" description="Folate receptor-like" evidence="5">
    <location>
        <begin position="26"/>
        <end position="192"/>
    </location>
</feature>
<evidence type="ECO:0000256" key="1">
    <source>
        <dbReference type="ARBA" id="ARBA00007932"/>
    </source>
</evidence>
<dbReference type="InterPro" id="IPR018143">
    <property type="entry name" value="Folate_rcpt-like"/>
</dbReference>
<accession>A0A7K5G0G4</accession>
<organism evidence="6 7">
    <name type="scientific">Probosciger aterrimus</name>
    <name type="common">Palm cockatoo</name>
    <dbReference type="NCBI Taxonomy" id="141839"/>
    <lineage>
        <taxon>Eukaryota</taxon>
        <taxon>Metazoa</taxon>
        <taxon>Chordata</taxon>
        <taxon>Craniata</taxon>
        <taxon>Vertebrata</taxon>
        <taxon>Euteleostomi</taxon>
        <taxon>Archelosauria</taxon>
        <taxon>Archosauria</taxon>
        <taxon>Dinosauria</taxon>
        <taxon>Saurischia</taxon>
        <taxon>Theropoda</taxon>
        <taxon>Coelurosauria</taxon>
        <taxon>Aves</taxon>
        <taxon>Neognathae</taxon>
        <taxon>Neoaves</taxon>
        <taxon>Telluraves</taxon>
        <taxon>Australaves</taxon>
        <taxon>Psittaciformes</taxon>
        <taxon>Cacatuidae</taxon>
        <taxon>Probosciger</taxon>
    </lineage>
</organism>
<feature type="chain" id="PRO_5029754875" evidence="4">
    <location>
        <begin position="20"/>
        <end position="257"/>
    </location>
</feature>
<protein>
    <submittedName>
        <fullName evidence="6">FOLR1 protein</fullName>
    </submittedName>
</protein>
<dbReference type="EMBL" id="VYZH01010025">
    <property type="protein sequence ID" value="NWS50671.1"/>
    <property type="molecule type" value="Genomic_DNA"/>
</dbReference>
<dbReference type="Proteomes" id="UP000562415">
    <property type="component" value="Unassembled WGS sequence"/>
</dbReference>
<comment type="caution">
    <text evidence="6">The sequence shown here is derived from an EMBL/GenBank/DDBJ whole genome shotgun (WGS) entry which is preliminary data.</text>
</comment>
<name>A0A7K5G0G4_PROAR</name>
<dbReference type="PANTHER" id="PTHR10517:SF14">
    <property type="entry name" value="FOLATE RECEPTOR 1-RELATED"/>
    <property type="match status" value="1"/>
</dbReference>
<dbReference type="InterPro" id="IPR004269">
    <property type="entry name" value="Folate_rcpt"/>
</dbReference>
<dbReference type="Pfam" id="PF03024">
    <property type="entry name" value="Folate_rec"/>
    <property type="match status" value="1"/>
</dbReference>
<proteinExistence type="inferred from homology"/>
<dbReference type="PANTHER" id="PTHR10517">
    <property type="entry name" value="FOLATE RECEPTOR"/>
    <property type="match status" value="1"/>
</dbReference>
<keyword evidence="3" id="KW-1015">Disulfide bond</keyword>
<dbReference type="AlphaFoldDB" id="A0A7K5G0G4"/>
<dbReference type="OrthoDB" id="567542at2759"/>
<evidence type="ECO:0000313" key="7">
    <source>
        <dbReference type="Proteomes" id="UP000562415"/>
    </source>
</evidence>
<feature type="non-terminal residue" evidence="6">
    <location>
        <position position="257"/>
    </location>
</feature>
<evidence type="ECO:0000256" key="4">
    <source>
        <dbReference type="SAM" id="SignalP"/>
    </source>
</evidence>
<keyword evidence="2 4" id="KW-0732">Signal</keyword>
<evidence type="ECO:0000256" key="2">
    <source>
        <dbReference type="ARBA" id="ARBA00022729"/>
    </source>
</evidence>
<feature type="signal peptide" evidence="4">
    <location>
        <begin position="1"/>
        <end position="19"/>
    </location>
</feature>
<sequence>VRMGLVMLLLSAACTVVPARDSLLNVCMDAKHHKTKPGPEGLLYEQCAPWKDNACCTANTSQEAHQDQSYLYSFNWNHCGVMPPKCKRQGLEQAALVEGVPALGRGWSWKSFKVPFNPNQAVGERTKAKGPCSCGCFLLWCCLSSGTNRCPWGSMCRPFSQVFPRPKDLCEKIWSNSYRYTTEQRGSGRCIQMWFDPAQGNPNVVVAKYYAWKKRSSAWMETEAPKISGAEGALPWPILVLLPLAIMVLLDGAGGFG</sequence>
<dbReference type="GO" id="GO:0009897">
    <property type="term" value="C:external side of plasma membrane"/>
    <property type="evidence" value="ECO:0007669"/>
    <property type="project" value="TreeGrafter"/>
</dbReference>
<evidence type="ECO:0000256" key="3">
    <source>
        <dbReference type="ARBA" id="ARBA00023157"/>
    </source>
</evidence>
<dbReference type="GO" id="GO:0038023">
    <property type="term" value="F:signaling receptor activity"/>
    <property type="evidence" value="ECO:0007669"/>
    <property type="project" value="TreeGrafter"/>
</dbReference>
<reference evidence="6 7" key="1">
    <citation type="submission" date="2019-09" db="EMBL/GenBank/DDBJ databases">
        <title>Bird 10,000 Genomes (B10K) Project - Family phase.</title>
        <authorList>
            <person name="Zhang G."/>
        </authorList>
    </citation>
    <scope>NUCLEOTIDE SEQUENCE [LARGE SCALE GENOMIC DNA]</scope>
    <source>
        <strain evidence="6">B10K-DU-017-47</strain>
    </source>
</reference>